<dbReference type="SUPFAM" id="SSF48452">
    <property type="entry name" value="TPR-like"/>
    <property type="match status" value="1"/>
</dbReference>
<dbReference type="PRINTS" id="PR00448">
    <property type="entry name" value="NSFATTACHMNT"/>
</dbReference>
<proteinExistence type="inferred from homology"/>
<accession>A0A443S2V9</accession>
<feature type="non-terminal residue" evidence="4">
    <location>
        <position position="1"/>
    </location>
</feature>
<keyword evidence="3" id="KW-0653">Protein transport</keyword>
<organism evidence="4 5">
    <name type="scientific">Leptotrombidium deliense</name>
    <dbReference type="NCBI Taxonomy" id="299467"/>
    <lineage>
        <taxon>Eukaryota</taxon>
        <taxon>Metazoa</taxon>
        <taxon>Ecdysozoa</taxon>
        <taxon>Arthropoda</taxon>
        <taxon>Chelicerata</taxon>
        <taxon>Arachnida</taxon>
        <taxon>Acari</taxon>
        <taxon>Acariformes</taxon>
        <taxon>Trombidiformes</taxon>
        <taxon>Prostigmata</taxon>
        <taxon>Anystina</taxon>
        <taxon>Parasitengona</taxon>
        <taxon>Trombiculoidea</taxon>
        <taxon>Trombiculidae</taxon>
        <taxon>Leptotrombidium</taxon>
    </lineage>
</organism>
<dbReference type="Gene3D" id="1.25.40.10">
    <property type="entry name" value="Tetratricopeptide repeat domain"/>
    <property type="match status" value="1"/>
</dbReference>
<reference evidence="4 5" key="1">
    <citation type="journal article" date="2018" name="Gigascience">
        <title>Genomes of trombidid mites reveal novel predicted allergens and laterally-transferred genes associated with secondary metabolism.</title>
        <authorList>
            <person name="Dong X."/>
            <person name="Chaisiri K."/>
            <person name="Xia D."/>
            <person name="Armstrong S.D."/>
            <person name="Fang Y."/>
            <person name="Donnelly M.J."/>
            <person name="Kadowaki T."/>
            <person name="McGarry J.W."/>
            <person name="Darby A.C."/>
            <person name="Makepeace B.L."/>
        </authorList>
    </citation>
    <scope>NUCLEOTIDE SEQUENCE [LARGE SCALE GENOMIC DNA]</scope>
    <source>
        <strain evidence="4">UoL-UT</strain>
    </source>
</reference>
<comment type="similarity">
    <text evidence="1">Belongs to the SNAP family.</text>
</comment>
<evidence type="ECO:0000256" key="3">
    <source>
        <dbReference type="ARBA" id="ARBA00022927"/>
    </source>
</evidence>
<dbReference type="OrthoDB" id="9984275at2759"/>
<dbReference type="InterPro" id="IPR011990">
    <property type="entry name" value="TPR-like_helical_dom_sf"/>
</dbReference>
<evidence type="ECO:0000313" key="5">
    <source>
        <dbReference type="Proteomes" id="UP000288716"/>
    </source>
</evidence>
<dbReference type="InterPro" id="IPR000744">
    <property type="entry name" value="NSF_attach"/>
</dbReference>
<comment type="caution">
    <text evidence="4">The sequence shown here is derived from an EMBL/GenBank/DDBJ whole genome shotgun (WGS) entry which is preliminary data.</text>
</comment>
<dbReference type="PANTHER" id="PTHR13768">
    <property type="entry name" value="SOLUBLE NSF ATTACHMENT PROTEIN SNAP"/>
    <property type="match status" value="1"/>
</dbReference>
<keyword evidence="5" id="KW-1185">Reference proteome</keyword>
<sequence length="72" mass="8558">IAVKKYEEMFPSFTDSRECKLLKTLMDKIEEADVEGFTEAVKDYDSISRLDQWFTNILLKIKKQLQQEPDLR</sequence>
<evidence type="ECO:0000256" key="1">
    <source>
        <dbReference type="ARBA" id="ARBA00010050"/>
    </source>
</evidence>
<dbReference type="Proteomes" id="UP000288716">
    <property type="component" value="Unassembled WGS sequence"/>
</dbReference>
<dbReference type="Pfam" id="PF14938">
    <property type="entry name" value="SNAP"/>
    <property type="match status" value="1"/>
</dbReference>
<dbReference type="GO" id="GO:0006886">
    <property type="term" value="P:intracellular protein transport"/>
    <property type="evidence" value="ECO:0007669"/>
    <property type="project" value="InterPro"/>
</dbReference>
<keyword evidence="2" id="KW-0813">Transport</keyword>
<dbReference type="GO" id="GO:0035494">
    <property type="term" value="P:SNARE complex disassembly"/>
    <property type="evidence" value="ECO:0007669"/>
    <property type="project" value="TreeGrafter"/>
</dbReference>
<dbReference type="VEuPathDB" id="VectorBase:LDEU010229"/>
<protein>
    <submittedName>
        <fullName evidence="4">Alpha-soluble NSF attachment protein-like protein</fullName>
    </submittedName>
</protein>
<dbReference type="GO" id="GO:0019905">
    <property type="term" value="F:syntaxin binding"/>
    <property type="evidence" value="ECO:0007669"/>
    <property type="project" value="TreeGrafter"/>
</dbReference>
<dbReference type="GO" id="GO:0005774">
    <property type="term" value="C:vacuolar membrane"/>
    <property type="evidence" value="ECO:0007669"/>
    <property type="project" value="TreeGrafter"/>
</dbReference>
<dbReference type="AlphaFoldDB" id="A0A443S2V9"/>
<dbReference type="PANTHER" id="PTHR13768:SF8">
    <property type="entry name" value="ALPHA-SOLUBLE NSF ATTACHMENT PROTEIN"/>
    <property type="match status" value="1"/>
</dbReference>
<dbReference type="GO" id="GO:0005483">
    <property type="term" value="F:soluble NSF attachment protein activity"/>
    <property type="evidence" value="ECO:0007669"/>
    <property type="project" value="TreeGrafter"/>
</dbReference>
<dbReference type="STRING" id="299467.A0A443S2V9"/>
<evidence type="ECO:0000256" key="2">
    <source>
        <dbReference type="ARBA" id="ARBA00022448"/>
    </source>
</evidence>
<gene>
    <name evidence="4" type="ORF">B4U80_02064</name>
</gene>
<dbReference type="GO" id="GO:0031201">
    <property type="term" value="C:SNARE complex"/>
    <property type="evidence" value="ECO:0007669"/>
    <property type="project" value="TreeGrafter"/>
</dbReference>
<name>A0A443S2V9_9ACAR</name>
<dbReference type="EMBL" id="NCKV01010740">
    <property type="protein sequence ID" value="RWS21811.1"/>
    <property type="molecule type" value="Genomic_DNA"/>
</dbReference>
<evidence type="ECO:0000313" key="4">
    <source>
        <dbReference type="EMBL" id="RWS21811.1"/>
    </source>
</evidence>